<reference evidence="1 2" key="1">
    <citation type="submission" date="2023-07" db="EMBL/GenBank/DDBJ databases">
        <title>Sorghum-associated microbial communities from plants grown in Nebraska, USA.</title>
        <authorList>
            <person name="Schachtman D."/>
        </authorList>
    </citation>
    <scope>NUCLEOTIDE SEQUENCE [LARGE SCALE GENOMIC DNA]</scope>
    <source>
        <strain evidence="1 2">DS1001</strain>
    </source>
</reference>
<evidence type="ECO:0000313" key="2">
    <source>
        <dbReference type="Proteomes" id="UP001239267"/>
    </source>
</evidence>
<proteinExistence type="predicted"/>
<comment type="caution">
    <text evidence="1">The sequence shown here is derived from an EMBL/GenBank/DDBJ whole genome shotgun (WGS) entry which is preliminary data.</text>
</comment>
<name>A0AAJ1WHH0_9MICC</name>
<keyword evidence="2" id="KW-1185">Reference proteome</keyword>
<protein>
    <submittedName>
        <fullName evidence="1">Uncharacterized protein</fullName>
    </submittedName>
</protein>
<accession>A0AAJ1WHH0</accession>
<sequence length="244" mass="25857">MLCGLAGAGLDVAIFKRGSGASRLRPTPKVIRFVLLFVRHTVCCLRVNLLAAARPGFSSARCAGLREDLGAARPGPWARPPGAGVAALLGAPGWLSSGGRLAFPAGLRRLRRPVRAAYRWILVYPGASGWLDRRFAPGSWPSRSASRVPSRCTTRWLCVVLGPAAAGPLPFRWPARCLLVGLAASQRGFIGDGLFQGRGLRPGETDFVRPGRGPLAMRCVERIVARPDGCEVPLAAGAACSTTR</sequence>
<dbReference type="AlphaFoldDB" id="A0AAJ1WHH0"/>
<dbReference type="EMBL" id="JAUSTB010000027">
    <property type="protein sequence ID" value="MDQ0148077.1"/>
    <property type="molecule type" value="Genomic_DNA"/>
</dbReference>
<organism evidence="1 2">
    <name type="scientific">Pseudarthrobacter niigatensis</name>
    <dbReference type="NCBI Taxonomy" id="369935"/>
    <lineage>
        <taxon>Bacteria</taxon>
        <taxon>Bacillati</taxon>
        <taxon>Actinomycetota</taxon>
        <taxon>Actinomycetes</taxon>
        <taxon>Micrococcales</taxon>
        <taxon>Micrococcaceae</taxon>
        <taxon>Pseudarthrobacter</taxon>
    </lineage>
</organism>
<dbReference type="Proteomes" id="UP001239267">
    <property type="component" value="Unassembled WGS sequence"/>
</dbReference>
<gene>
    <name evidence="1" type="ORF">J2T23_004006</name>
</gene>
<evidence type="ECO:0000313" key="1">
    <source>
        <dbReference type="EMBL" id="MDQ0148077.1"/>
    </source>
</evidence>